<dbReference type="AlphaFoldDB" id="D5G8C2"/>
<accession>D5G8C2</accession>
<evidence type="ECO:0000313" key="1">
    <source>
        <dbReference type="EMBL" id="CAZ80765.1"/>
    </source>
</evidence>
<sequence>MSNHAARMSGAWLGGDARVDRVLELVGGTVVGGGEGKRDKH</sequence>
<keyword evidence="2" id="KW-1185">Reference proteome</keyword>
<dbReference type="RefSeq" id="XP_002836574.1">
    <property type="nucleotide sequence ID" value="XM_002836528.1"/>
</dbReference>
<proteinExistence type="predicted"/>
<name>D5G8C2_TUBMM</name>
<dbReference type="EMBL" id="FN430042">
    <property type="protein sequence ID" value="CAZ80765.1"/>
    <property type="molecule type" value="Genomic_DNA"/>
</dbReference>
<protein>
    <submittedName>
        <fullName evidence="1">(Perigord truffle) hypothetical protein</fullName>
    </submittedName>
</protein>
<dbReference type="KEGG" id="tml:GSTUM_00004734001"/>
<evidence type="ECO:0000313" key="2">
    <source>
        <dbReference type="Proteomes" id="UP000006911"/>
    </source>
</evidence>
<dbReference type="HOGENOM" id="CLU_3279816_0_0_1"/>
<dbReference type="Proteomes" id="UP000006911">
    <property type="component" value="Unassembled WGS sequence"/>
</dbReference>
<gene>
    <name evidence="1" type="ORF">GSTUM_00004734001</name>
</gene>
<dbReference type="GeneID" id="9188367"/>
<organism evidence="1 2">
    <name type="scientific">Tuber melanosporum (strain Mel28)</name>
    <name type="common">Perigord black truffle</name>
    <dbReference type="NCBI Taxonomy" id="656061"/>
    <lineage>
        <taxon>Eukaryota</taxon>
        <taxon>Fungi</taxon>
        <taxon>Dikarya</taxon>
        <taxon>Ascomycota</taxon>
        <taxon>Pezizomycotina</taxon>
        <taxon>Pezizomycetes</taxon>
        <taxon>Pezizales</taxon>
        <taxon>Tuberaceae</taxon>
        <taxon>Tuber</taxon>
    </lineage>
</organism>
<reference evidence="1 2" key="1">
    <citation type="journal article" date="2010" name="Nature">
        <title>Perigord black truffle genome uncovers evolutionary origins and mechanisms of symbiosis.</title>
        <authorList>
            <person name="Martin F."/>
            <person name="Kohler A."/>
            <person name="Murat C."/>
            <person name="Balestrini R."/>
            <person name="Coutinho P.M."/>
            <person name="Jaillon O."/>
            <person name="Montanini B."/>
            <person name="Morin E."/>
            <person name="Noel B."/>
            <person name="Percudani R."/>
            <person name="Porcel B."/>
            <person name="Rubini A."/>
            <person name="Amicucci A."/>
            <person name="Amselem J."/>
            <person name="Anthouard V."/>
            <person name="Arcioni S."/>
            <person name="Artiguenave F."/>
            <person name="Aury J.M."/>
            <person name="Ballario P."/>
            <person name="Bolchi A."/>
            <person name="Brenna A."/>
            <person name="Brun A."/>
            <person name="Buee M."/>
            <person name="Cantarel B."/>
            <person name="Chevalier G."/>
            <person name="Couloux A."/>
            <person name="Da Silva C."/>
            <person name="Denoeud F."/>
            <person name="Duplessis S."/>
            <person name="Ghignone S."/>
            <person name="Hilselberger B."/>
            <person name="Iotti M."/>
            <person name="Marcais B."/>
            <person name="Mello A."/>
            <person name="Miranda M."/>
            <person name="Pacioni G."/>
            <person name="Quesneville H."/>
            <person name="Riccioni C."/>
            <person name="Ruotolo R."/>
            <person name="Splivallo R."/>
            <person name="Stocchi V."/>
            <person name="Tisserant E."/>
            <person name="Viscomi A.R."/>
            <person name="Zambonelli A."/>
            <person name="Zampieri E."/>
            <person name="Henrissat B."/>
            <person name="Lebrun M.H."/>
            <person name="Paolocci F."/>
            <person name="Bonfante P."/>
            <person name="Ottonello S."/>
            <person name="Wincker P."/>
        </authorList>
    </citation>
    <scope>NUCLEOTIDE SEQUENCE [LARGE SCALE GENOMIC DNA]</scope>
    <source>
        <strain evidence="1 2">Mel28</strain>
    </source>
</reference>
<dbReference type="InParanoid" id="D5G8C2"/>